<keyword evidence="1" id="KW-0812">Transmembrane</keyword>
<keyword evidence="1" id="KW-0472">Membrane</keyword>
<sequence>MNLNPKVTAAAIGAAATLVIVFVMGLLGVEVPADVASAVTLIVSVAAGYLKGANDWSAR</sequence>
<feature type="transmembrane region" description="Helical" evidence="1">
    <location>
        <begin position="7"/>
        <end position="29"/>
    </location>
</feature>
<evidence type="ECO:0000256" key="1">
    <source>
        <dbReference type="SAM" id="Phobius"/>
    </source>
</evidence>
<organism evidence="2">
    <name type="scientific">uncultured Caudovirales phage</name>
    <dbReference type="NCBI Taxonomy" id="2100421"/>
    <lineage>
        <taxon>Viruses</taxon>
        <taxon>Duplodnaviria</taxon>
        <taxon>Heunggongvirae</taxon>
        <taxon>Uroviricota</taxon>
        <taxon>Caudoviricetes</taxon>
        <taxon>Peduoviridae</taxon>
        <taxon>Maltschvirus</taxon>
        <taxon>Maltschvirus maltsch</taxon>
    </lineage>
</organism>
<proteinExistence type="predicted"/>
<name>A0A6J5R173_9CAUD</name>
<keyword evidence="1" id="KW-1133">Transmembrane helix</keyword>
<gene>
    <name evidence="2" type="ORF">UFOVP1158_1</name>
</gene>
<evidence type="ECO:0008006" key="3">
    <source>
        <dbReference type="Google" id="ProtNLM"/>
    </source>
</evidence>
<evidence type="ECO:0000313" key="2">
    <source>
        <dbReference type="EMBL" id="CAB4187228.1"/>
    </source>
</evidence>
<reference evidence="2" key="1">
    <citation type="submission" date="2020-05" db="EMBL/GenBank/DDBJ databases">
        <authorList>
            <person name="Chiriac C."/>
            <person name="Salcher M."/>
            <person name="Ghai R."/>
            <person name="Kavagutti S V."/>
        </authorList>
    </citation>
    <scope>NUCLEOTIDE SEQUENCE</scope>
</reference>
<feature type="transmembrane region" description="Helical" evidence="1">
    <location>
        <begin position="35"/>
        <end position="53"/>
    </location>
</feature>
<accession>A0A6J5R173</accession>
<dbReference type="EMBL" id="LR797105">
    <property type="protein sequence ID" value="CAB4187228.1"/>
    <property type="molecule type" value="Genomic_DNA"/>
</dbReference>
<protein>
    <recommendedName>
        <fullName evidence="3">Holin</fullName>
    </recommendedName>
</protein>